<evidence type="ECO:0000256" key="1">
    <source>
        <dbReference type="ARBA" id="ARBA00004123"/>
    </source>
</evidence>
<dbReference type="STRING" id="131310.A0A0N4ZF11"/>
<sequence length="168" mass="19287">MSSGFVSAGEVSVGEKKDKEIFDNRPLFERLKEAKNKVRDEQDEANKLANSLCTITDEDNEYYEELDRKVYLNNKQKKADEKDLLNKIKIMEAKSQIESEILTNIEDIDDEDGMPKISKITSTKKKSSSQAKLIENILKRKKIEESPIEFKKIKSKIVEYGSSSEDES</sequence>
<keyword evidence="2" id="KW-0539">Nucleus</keyword>
<reference evidence="6" key="1">
    <citation type="submission" date="2017-02" db="UniProtKB">
        <authorList>
            <consortium name="WormBaseParasite"/>
        </authorList>
    </citation>
    <scope>IDENTIFICATION</scope>
</reference>
<feature type="coiled-coil region" evidence="3">
    <location>
        <begin position="28"/>
        <end position="94"/>
    </location>
</feature>
<dbReference type="GO" id="GO:0005634">
    <property type="term" value="C:nucleus"/>
    <property type="evidence" value="ECO:0007669"/>
    <property type="project" value="UniProtKB-SubCell"/>
</dbReference>
<evidence type="ECO:0000313" key="5">
    <source>
        <dbReference type="Proteomes" id="UP000038045"/>
    </source>
</evidence>
<evidence type="ECO:0000256" key="3">
    <source>
        <dbReference type="SAM" id="Coils"/>
    </source>
</evidence>
<feature type="domain" description="FAM192A/Fyv6 N-terminal" evidence="4">
    <location>
        <begin position="16"/>
        <end position="88"/>
    </location>
</feature>
<dbReference type="Proteomes" id="UP000038045">
    <property type="component" value="Unplaced"/>
</dbReference>
<keyword evidence="3" id="KW-0175">Coiled coil</keyword>
<accession>A0A0N4ZF11</accession>
<dbReference type="InterPro" id="IPR019331">
    <property type="entry name" value="FAM192A/Fyv6_N"/>
</dbReference>
<dbReference type="WBParaSite" id="PTRK_0000634300.1">
    <property type="protein sequence ID" value="PTRK_0000634300.1"/>
    <property type="gene ID" value="PTRK_0000634300"/>
</dbReference>
<evidence type="ECO:0000256" key="2">
    <source>
        <dbReference type="ARBA" id="ARBA00023242"/>
    </source>
</evidence>
<proteinExistence type="predicted"/>
<dbReference type="AlphaFoldDB" id="A0A0N4ZF11"/>
<evidence type="ECO:0000313" key="6">
    <source>
        <dbReference type="WBParaSite" id="PTRK_0000634300.1"/>
    </source>
</evidence>
<organism evidence="5 6">
    <name type="scientific">Parastrongyloides trichosuri</name>
    <name type="common">Possum-specific nematode worm</name>
    <dbReference type="NCBI Taxonomy" id="131310"/>
    <lineage>
        <taxon>Eukaryota</taxon>
        <taxon>Metazoa</taxon>
        <taxon>Ecdysozoa</taxon>
        <taxon>Nematoda</taxon>
        <taxon>Chromadorea</taxon>
        <taxon>Rhabditida</taxon>
        <taxon>Tylenchina</taxon>
        <taxon>Panagrolaimomorpha</taxon>
        <taxon>Strongyloidoidea</taxon>
        <taxon>Strongyloididae</taxon>
        <taxon>Parastrongyloides</taxon>
    </lineage>
</organism>
<dbReference type="Pfam" id="PF10187">
    <property type="entry name" value="FAM192A_Fyv6_N"/>
    <property type="match status" value="1"/>
</dbReference>
<protein>
    <submittedName>
        <fullName evidence="6">Nefa_Nip30_N domain-containing protein</fullName>
    </submittedName>
</protein>
<name>A0A0N4ZF11_PARTI</name>
<evidence type="ECO:0000259" key="4">
    <source>
        <dbReference type="Pfam" id="PF10187"/>
    </source>
</evidence>
<comment type="subcellular location">
    <subcellularLocation>
        <location evidence="1">Nucleus</location>
    </subcellularLocation>
</comment>
<keyword evidence="5" id="KW-1185">Reference proteome</keyword>